<evidence type="ECO:0000313" key="5">
    <source>
        <dbReference type="Proteomes" id="UP000229366"/>
    </source>
</evidence>
<dbReference type="AlphaFoldDB" id="A0A2M8VYF4"/>
<dbReference type="GO" id="GO:0016810">
    <property type="term" value="F:hydrolase activity, acting on carbon-nitrogen (but not peptide) bonds"/>
    <property type="evidence" value="ECO:0007669"/>
    <property type="project" value="InterPro"/>
</dbReference>
<keyword evidence="2" id="KW-0378">Hydrolase</keyword>
<dbReference type="PANTHER" id="PTHR10587">
    <property type="entry name" value="GLYCOSYL TRANSFERASE-RELATED"/>
    <property type="match status" value="1"/>
</dbReference>
<evidence type="ECO:0000256" key="1">
    <source>
        <dbReference type="ARBA" id="ARBA00022723"/>
    </source>
</evidence>
<proteinExistence type="predicted"/>
<reference evidence="4 5" key="1">
    <citation type="submission" date="2017-11" db="EMBL/GenBank/DDBJ databases">
        <title>Genomic Encyclopedia of Type Strains, Phase III (KMG-III): the genomes of soil and plant-associated and newly described type strains.</title>
        <authorList>
            <person name="Whitman W."/>
        </authorList>
    </citation>
    <scope>NUCLEOTIDE SEQUENCE [LARGE SCALE GENOMIC DNA]</scope>
    <source>
        <strain evidence="4 5">UB-Domo-W1</strain>
    </source>
</reference>
<protein>
    <submittedName>
        <fullName evidence="4">Peptidoglycan/xylan/chitin deacetylase (PgdA/CDA1 family)</fullName>
    </submittedName>
</protein>
<organism evidence="4 5">
    <name type="scientific">Polynucleobacter brandtiae</name>
    <dbReference type="NCBI Taxonomy" id="1938816"/>
    <lineage>
        <taxon>Bacteria</taxon>
        <taxon>Pseudomonadati</taxon>
        <taxon>Pseudomonadota</taxon>
        <taxon>Betaproteobacteria</taxon>
        <taxon>Burkholderiales</taxon>
        <taxon>Burkholderiaceae</taxon>
        <taxon>Polynucleobacter</taxon>
    </lineage>
</organism>
<dbReference type="RefSeq" id="WP_100378644.1">
    <property type="nucleotide sequence ID" value="NZ_CBCSBW010000001.1"/>
</dbReference>
<dbReference type="SUPFAM" id="SSF88713">
    <property type="entry name" value="Glycoside hydrolase/deacetylase"/>
    <property type="match status" value="1"/>
</dbReference>
<dbReference type="CDD" id="cd10917">
    <property type="entry name" value="CE4_NodB_like_6s_7s"/>
    <property type="match status" value="1"/>
</dbReference>
<keyword evidence="5" id="KW-1185">Reference proteome</keyword>
<feature type="domain" description="NodB homology" evidence="3">
    <location>
        <begin position="47"/>
        <end position="264"/>
    </location>
</feature>
<comment type="caution">
    <text evidence="4">The sequence shown here is derived from an EMBL/GenBank/DDBJ whole genome shotgun (WGS) entry which is preliminary data.</text>
</comment>
<dbReference type="Pfam" id="PF01522">
    <property type="entry name" value="Polysacc_deac_1"/>
    <property type="match status" value="1"/>
</dbReference>
<dbReference type="PROSITE" id="PS51677">
    <property type="entry name" value="NODB"/>
    <property type="match status" value="1"/>
</dbReference>
<keyword evidence="1" id="KW-0479">Metal-binding</keyword>
<dbReference type="OrthoDB" id="9812065at2"/>
<evidence type="ECO:0000256" key="2">
    <source>
        <dbReference type="ARBA" id="ARBA00022801"/>
    </source>
</evidence>
<dbReference type="PANTHER" id="PTHR10587:SF133">
    <property type="entry name" value="CHITIN DEACETYLASE 1-RELATED"/>
    <property type="match status" value="1"/>
</dbReference>
<evidence type="ECO:0000313" key="4">
    <source>
        <dbReference type="EMBL" id="PJI82883.1"/>
    </source>
</evidence>
<dbReference type="InterPro" id="IPR002509">
    <property type="entry name" value="NODB_dom"/>
</dbReference>
<dbReference type="InterPro" id="IPR011330">
    <property type="entry name" value="Glyco_hydro/deAcase_b/a-brl"/>
</dbReference>
<evidence type="ECO:0000259" key="3">
    <source>
        <dbReference type="PROSITE" id="PS51677"/>
    </source>
</evidence>
<dbReference type="EMBL" id="PGTX01000001">
    <property type="protein sequence ID" value="PJI82883.1"/>
    <property type="molecule type" value="Genomic_DNA"/>
</dbReference>
<dbReference type="GO" id="GO:0005975">
    <property type="term" value="P:carbohydrate metabolic process"/>
    <property type="evidence" value="ECO:0007669"/>
    <property type="project" value="InterPro"/>
</dbReference>
<dbReference type="Proteomes" id="UP000229366">
    <property type="component" value="Unassembled WGS sequence"/>
</dbReference>
<dbReference type="InterPro" id="IPR050248">
    <property type="entry name" value="Polysacc_deacetylase_ArnD"/>
</dbReference>
<name>A0A2M8VYF4_9BURK</name>
<dbReference type="Gene3D" id="3.20.20.370">
    <property type="entry name" value="Glycoside hydrolase/deacetylase"/>
    <property type="match status" value="1"/>
</dbReference>
<accession>A0A2M8VYF4</accession>
<dbReference type="GO" id="GO:0016020">
    <property type="term" value="C:membrane"/>
    <property type="evidence" value="ECO:0007669"/>
    <property type="project" value="TreeGrafter"/>
</dbReference>
<gene>
    <name evidence="4" type="ORF">B0G85_0271</name>
</gene>
<dbReference type="GO" id="GO:0046872">
    <property type="term" value="F:metal ion binding"/>
    <property type="evidence" value="ECO:0007669"/>
    <property type="project" value="UniProtKB-KW"/>
</dbReference>
<sequence length="271" mass="30556">MVFSLRHVQVGSSFVKWRLSLLVRLTAFLWAMSFSALGLAQTGSCKNTVYLTFDTGNMSVAQLVADVLNRQHVKATFFLANEKTNRGDFSLDDSWGDYWRERVREGHHFGSHTYDHVYFIKDGPAGEVYAKPQFGTKAGVTILYNEANYCREIRRVDDRFKALTGVDLQKIWRAPGGKTSPRLINMVKQCSYHHVGWSPAGFLGDELSSQTHPNQMLLAKASAQIQDGDITMAHLGIWSRKDPWAPAVLEQLIINLKNRGFCFATLPNQAK</sequence>